<organism evidence="2 3">
    <name type="scientific">Musa troglodytarum</name>
    <name type="common">fe'i banana</name>
    <dbReference type="NCBI Taxonomy" id="320322"/>
    <lineage>
        <taxon>Eukaryota</taxon>
        <taxon>Viridiplantae</taxon>
        <taxon>Streptophyta</taxon>
        <taxon>Embryophyta</taxon>
        <taxon>Tracheophyta</taxon>
        <taxon>Spermatophyta</taxon>
        <taxon>Magnoliopsida</taxon>
        <taxon>Liliopsida</taxon>
        <taxon>Zingiberales</taxon>
        <taxon>Musaceae</taxon>
        <taxon>Musa</taxon>
    </lineage>
</organism>
<dbReference type="EMBL" id="CP097509">
    <property type="protein sequence ID" value="URE19809.1"/>
    <property type="molecule type" value="Genomic_DNA"/>
</dbReference>
<reference evidence="2" key="1">
    <citation type="submission" date="2022-05" db="EMBL/GenBank/DDBJ databases">
        <title>The Musa troglodytarum L. genome provides insights into the mechanism of non-climacteric behaviour and enrichment of carotenoids.</title>
        <authorList>
            <person name="Wang J."/>
        </authorList>
    </citation>
    <scope>NUCLEOTIDE SEQUENCE</scope>
    <source>
        <tissue evidence="2">Leaf</tissue>
    </source>
</reference>
<dbReference type="AlphaFoldDB" id="A0A9E7GXA9"/>
<accession>A0A9E7GXA9</accession>
<dbReference type="PANTHER" id="PTHR33132">
    <property type="entry name" value="OSJNBB0118P14.9 PROTEIN"/>
    <property type="match status" value="1"/>
</dbReference>
<gene>
    <name evidence="2" type="ORF">MUK42_03496</name>
</gene>
<evidence type="ECO:0000313" key="3">
    <source>
        <dbReference type="Proteomes" id="UP001055439"/>
    </source>
</evidence>
<feature type="region of interest" description="Disordered" evidence="1">
    <location>
        <begin position="1"/>
        <end position="55"/>
    </location>
</feature>
<dbReference type="OrthoDB" id="1924025at2759"/>
<keyword evidence="3" id="KW-1185">Reference proteome</keyword>
<sequence length="136" mass="14859">MASTFVDAGGEGKEQQQHHHHHSPECHHQQPGAPSPRTSRRTRSSVSSTVAKVTPAAAPKCVCAPTTHAGSFKCRLHRVSSRPLHGIVHRLQITSRPRLMTKLAVSTAELYCPSSTPAMLRTYLKSDNISLKKFSS</sequence>
<proteinExistence type="predicted"/>
<feature type="compositionally biased region" description="Low complexity" evidence="1">
    <location>
        <begin position="44"/>
        <end position="55"/>
    </location>
</feature>
<feature type="compositionally biased region" description="Basic and acidic residues" evidence="1">
    <location>
        <begin position="10"/>
        <end position="28"/>
    </location>
</feature>
<evidence type="ECO:0000256" key="1">
    <source>
        <dbReference type="SAM" id="MobiDB-lite"/>
    </source>
</evidence>
<evidence type="ECO:0000313" key="2">
    <source>
        <dbReference type="EMBL" id="URE19809.1"/>
    </source>
</evidence>
<protein>
    <submittedName>
        <fullName evidence="2">Uncharacterized protein</fullName>
    </submittedName>
</protein>
<dbReference type="PANTHER" id="PTHR33132:SF135">
    <property type="entry name" value="OS02G0799700 PROTEIN"/>
    <property type="match status" value="1"/>
</dbReference>
<dbReference type="Proteomes" id="UP001055439">
    <property type="component" value="Chromosome 7"/>
</dbReference>
<name>A0A9E7GXA9_9LILI</name>